<evidence type="ECO:0000313" key="1">
    <source>
        <dbReference type="EMBL" id="ARE82882.1"/>
    </source>
</evidence>
<sequence>MTIFTPLTAATNADRLEPSHDTVYSIAFAALLPSLADFIEAERDLDDICHSYDPAYGVWHRDAQVARMRLDSTLRHVHGLRVERPEDQPLRRMALLADAMLKDGAPERPQYLHRQMKLVFFRQFQVQGFGPTAHSRNAMLIQARHLIDAMMRLPLFDYSPDCAIAPDASAPADDLSPAFF</sequence>
<dbReference type="Proteomes" id="UP000192273">
    <property type="component" value="Chromosome"/>
</dbReference>
<name>A0A1V0RMR8_9RHOB</name>
<dbReference type="OrthoDB" id="7865488at2"/>
<accession>A0A1V0RMR8</accession>
<dbReference type="RefSeq" id="WP_081506855.1">
    <property type="nucleotide sequence ID" value="NZ_CP020474.1"/>
</dbReference>
<keyword evidence="2" id="KW-1185">Reference proteome</keyword>
<gene>
    <name evidence="1" type="ORF">ROSMUCSMR3_01389</name>
</gene>
<reference evidence="1 2" key="1">
    <citation type="submission" date="2017-03" db="EMBL/GenBank/DDBJ databases">
        <title>Genome Sequence of Roseovarius mucosus strain SMR3 Isolated from a culture of the Diatom Skeletonema marinoi.</title>
        <authorList>
            <person name="Topel M."/>
            <person name="Pinder M."/>
            <person name="Johansson O.N."/>
            <person name="Kourtchenko O."/>
            <person name="Godhe A."/>
            <person name="Clarke A.K."/>
        </authorList>
    </citation>
    <scope>NUCLEOTIDE SEQUENCE [LARGE SCALE GENOMIC DNA]</scope>
    <source>
        <strain evidence="1 2">SMR3</strain>
    </source>
</reference>
<dbReference type="KEGG" id="rmm:ROSMUCSMR3_01389"/>
<protein>
    <submittedName>
        <fullName evidence="1">Uncharacterized protein</fullName>
    </submittedName>
</protein>
<organism evidence="1 2">
    <name type="scientific">Roseovarius mucosus</name>
    <dbReference type="NCBI Taxonomy" id="215743"/>
    <lineage>
        <taxon>Bacteria</taxon>
        <taxon>Pseudomonadati</taxon>
        <taxon>Pseudomonadota</taxon>
        <taxon>Alphaproteobacteria</taxon>
        <taxon>Rhodobacterales</taxon>
        <taxon>Roseobacteraceae</taxon>
        <taxon>Roseovarius</taxon>
    </lineage>
</organism>
<dbReference type="AlphaFoldDB" id="A0A1V0RMR8"/>
<proteinExistence type="predicted"/>
<evidence type="ECO:0000313" key="2">
    <source>
        <dbReference type="Proteomes" id="UP000192273"/>
    </source>
</evidence>
<dbReference type="EMBL" id="CP020474">
    <property type="protein sequence ID" value="ARE82882.1"/>
    <property type="molecule type" value="Genomic_DNA"/>
</dbReference>